<proteinExistence type="predicted"/>
<accession>A0ABM9LA64</accession>
<sequence>MEAISDLFLKPHGFTGDLYSQWGPENRSATSSSVGLAELQNSIATLLNGDKLEGYEDSPAVSAENPIVVFGYSQSGGIASRLVEWLEDNNVSNELVRIVTIGSMAAARVDLGAYHTDVYNYEYDSVGVKPIYNNPLAELNSSLGFIYGHSIYASATPEQIENAVELSVGDPDSLTTFHMIENDLLPLLAPVQLIPILGMPLYELLEPATRVLVNLGYGSLEHGWPPGNIDEVTPSDSFLPPNIEFGDLLEALGKAVLEGIGNSFMSWLDPETYHIYGLNDHPSLLGIINEGYLAGYLDSPTPTLEESLTGLSAFLAAFQDTTEYEMPEPVELLPIDIDADV</sequence>
<dbReference type="Pfam" id="PF08237">
    <property type="entry name" value="PE-PPE"/>
    <property type="match status" value="1"/>
</dbReference>
<dbReference type="RefSeq" id="WP_308476202.1">
    <property type="nucleotide sequence ID" value="NZ_OY726394.1"/>
</dbReference>
<organism evidence="2 3">
    <name type="scientific">[Mycobacterium] kokjensenii</name>
    <dbReference type="NCBI Taxonomy" id="3064287"/>
    <lineage>
        <taxon>Bacteria</taxon>
        <taxon>Bacillati</taxon>
        <taxon>Actinomycetota</taxon>
        <taxon>Actinomycetes</taxon>
        <taxon>Mycobacteriales</taxon>
        <taxon>Mycobacteriaceae</taxon>
        <taxon>Mycolicibacter</taxon>
    </lineage>
</organism>
<feature type="domain" description="PE-PPE" evidence="1">
    <location>
        <begin position="101"/>
        <end position="217"/>
    </location>
</feature>
<keyword evidence="3" id="KW-1185">Reference proteome</keyword>
<dbReference type="Proteomes" id="UP001190336">
    <property type="component" value="Chromosome"/>
</dbReference>
<name>A0ABM9LA64_9MYCO</name>
<reference evidence="2 3" key="1">
    <citation type="submission" date="2023-08" db="EMBL/GenBank/DDBJ databases">
        <authorList>
            <person name="Folkvardsen B D."/>
            <person name="Norman A."/>
        </authorList>
    </citation>
    <scope>NUCLEOTIDE SEQUENCE [LARGE SCALE GENOMIC DNA]</scope>
    <source>
        <strain evidence="2 3">Mu0083</strain>
    </source>
</reference>
<gene>
    <name evidence="2" type="ORF">MU0083_001180</name>
</gene>
<evidence type="ECO:0000313" key="3">
    <source>
        <dbReference type="Proteomes" id="UP001190336"/>
    </source>
</evidence>
<evidence type="ECO:0000313" key="2">
    <source>
        <dbReference type="EMBL" id="CAJ1495534.1"/>
    </source>
</evidence>
<dbReference type="InterPro" id="IPR013228">
    <property type="entry name" value="PE-PPE_C"/>
</dbReference>
<protein>
    <submittedName>
        <fullName evidence="2">PE-PPE domain-containing protein</fullName>
    </submittedName>
</protein>
<evidence type="ECO:0000259" key="1">
    <source>
        <dbReference type="Pfam" id="PF08237"/>
    </source>
</evidence>
<dbReference type="EMBL" id="OY726394">
    <property type="protein sequence ID" value="CAJ1495534.1"/>
    <property type="molecule type" value="Genomic_DNA"/>
</dbReference>